<feature type="transmembrane region" description="Helical" evidence="1">
    <location>
        <begin position="63"/>
        <end position="83"/>
    </location>
</feature>
<sequence length="241" mass="27344">MKLLVSNQHGALVMAMLPFLYGMLQGRPHWTHLFLLLAWTGLYLFSYPFLNLFKPQINDKRKYARWAGIYAAASVLFCLPVLWRNCSMLWFGVAMLPLMLIAVYYTKTKNERALLNDFAAIAIFALAGVAAYYFGTEQLNAEALQVAVYPALFFVGVTFYVKSMLRERKNPWYLRISIAFHLACVALLGVYQSWQLALTFAPALIRAVCLPHKKLNAKQVGLIEFAVSGLFLIMLLWATGK</sequence>
<name>A0AAW6Q9R3_9PAST</name>
<evidence type="ECO:0000313" key="2">
    <source>
        <dbReference type="EMBL" id="MDG2950234.1"/>
    </source>
</evidence>
<dbReference type="Proteomes" id="UP001214976">
    <property type="component" value="Unassembled WGS sequence"/>
</dbReference>
<dbReference type="InterPro" id="IPR025576">
    <property type="entry name" value="YwiC"/>
</dbReference>
<protein>
    <submittedName>
        <fullName evidence="2">YwiC-like family protein</fullName>
    </submittedName>
</protein>
<feature type="transmembrane region" description="Helical" evidence="1">
    <location>
        <begin position="172"/>
        <end position="194"/>
    </location>
</feature>
<keyword evidence="1" id="KW-0472">Membrane</keyword>
<keyword evidence="1" id="KW-0812">Transmembrane</keyword>
<gene>
    <name evidence="2" type="ORF">P7M15_06845</name>
</gene>
<feature type="transmembrane region" description="Helical" evidence="1">
    <location>
        <begin position="30"/>
        <end position="51"/>
    </location>
</feature>
<dbReference type="EMBL" id="JARQTW010000011">
    <property type="protein sequence ID" value="MDG2950234.1"/>
    <property type="molecule type" value="Genomic_DNA"/>
</dbReference>
<feature type="transmembrane region" description="Helical" evidence="1">
    <location>
        <begin position="113"/>
        <end position="134"/>
    </location>
</feature>
<evidence type="ECO:0000313" key="3">
    <source>
        <dbReference type="Proteomes" id="UP001214976"/>
    </source>
</evidence>
<dbReference type="Pfam" id="PF14256">
    <property type="entry name" value="YwiC"/>
    <property type="match status" value="1"/>
</dbReference>
<proteinExistence type="predicted"/>
<dbReference type="AlphaFoldDB" id="A0AAW6Q9R3"/>
<feature type="transmembrane region" description="Helical" evidence="1">
    <location>
        <begin position="89"/>
        <end position="106"/>
    </location>
</feature>
<reference evidence="2" key="1">
    <citation type="submission" date="2023-03" db="EMBL/GenBank/DDBJ databases">
        <title>Classification of Bisgaard taxon 6 and taxon 10 as Exercitatus varius gen. nov., spec. nov.</title>
        <authorList>
            <person name="Christensen H."/>
        </authorList>
    </citation>
    <scope>NUCLEOTIDE SEQUENCE</scope>
    <source>
        <strain evidence="2">86116</strain>
    </source>
</reference>
<feature type="transmembrane region" description="Helical" evidence="1">
    <location>
        <begin position="146"/>
        <end position="165"/>
    </location>
</feature>
<organism evidence="2 3">
    <name type="scientific">Exercitatus varius</name>
    <dbReference type="NCBI Taxonomy" id="67857"/>
    <lineage>
        <taxon>Bacteria</taxon>
        <taxon>Pseudomonadati</taxon>
        <taxon>Pseudomonadota</taxon>
        <taxon>Gammaproteobacteria</taxon>
        <taxon>Pasteurellales</taxon>
        <taxon>Pasteurellaceae</taxon>
        <taxon>Exercitatus</taxon>
    </lineage>
</organism>
<dbReference type="RefSeq" id="WP_317477291.1">
    <property type="nucleotide sequence ID" value="NZ_JARQTW010000011.1"/>
</dbReference>
<accession>A0AAW6Q9R3</accession>
<evidence type="ECO:0000256" key="1">
    <source>
        <dbReference type="SAM" id="Phobius"/>
    </source>
</evidence>
<keyword evidence="1" id="KW-1133">Transmembrane helix</keyword>
<comment type="caution">
    <text evidence="2">The sequence shown here is derived from an EMBL/GenBank/DDBJ whole genome shotgun (WGS) entry which is preliminary data.</text>
</comment>
<feature type="transmembrane region" description="Helical" evidence="1">
    <location>
        <begin position="220"/>
        <end position="238"/>
    </location>
</feature>